<dbReference type="Proteomes" id="UP000241769">
    <property type="component" value="Unassembled WGS sequence"/>
</dbReference>
<dbReference type="InParanoid" id="A0A2P6MXJ1"/>
<evidence type="ECO:0000313" key="2">
    <source>
        <dbReference type="Proteomes" id="UP000241769"/>
    </source>
</evidence>
<proteinExistence type="predicted"/>
<protein>
    <submittedName>
        <fullName evidence="1">Uncharacterized protein</fullName>
    </submittedName>
</protein>
<reference evidence="1 2" key="1">
    <citation type="journal article" date="2018" name="Genome Biol. Evol.">
        <title>Multiple Roots of Fruiting Body Formation in Amoebozoa.</title>
        <authorList>
            <person name="Hillmann F."/>
            <person name="Forbes G."/>
            <person name="Novohradska S."/>
            <person name="Ferling I."/>
            <person name="Riege K."/>
            <person name="Groth M."/>
            <person name="Westermann M."/>
            <person name="Marz M."/>
            <person name="Spaller T."/>
            <person name="Winckler T."/>
            <person name="Schaap P."/>
            <person name="Glockner G."/>
        </authorList>
    </citation>
    <scope>NUCLEOTIDE SEQUENCE [LARGE SCALE GENOMIC DNA]</scope>
    <source>
        <strain evidence="1 2">Jena</strain>
    </source>
</reference>
<dbReference type="EMBL" id="MDYQ01000332">
    <property type="protein sequence ID" value="PRP76366.1"/>
    <property type="molecule type" value="Genomic_DNA"/>
</dbReference>
<gene>
    <name evidence="1" type="ORF">PROFUN_16080</name>
</gene>
<comment type="caution">
    <text evidence="1">The sequence shown here is derived from an EMBL/GenBank/DDBJ whole genome shotgun (WGS) entry which is preliminary data.</text>
</comment>
<name>A0A2P6MXJ1_9EUKA</name>
<accession>A0A2P6MXJ1</accession>
<keyword evidence="2" id="KW-1185">Reference proteome</keyword>
<evidence type="ECO:0000313" key="1">
    <source>
        <dbReference type="EMBL" id="PRP76366.1"/>
    </source>
</evidence>
<organism evidence="1 2">
    <name type="scientific">Planoprotostelium fungivorum</name>
    <dbReference type="NCBI Taxonomy" id="1890364"/>
    <lineage>
        <taxon>Eukaryota</taxon>
        <taxon>Amoebozoa</taxon>
        <taxon>Evosea</taxon>
        <taxon>Variosea</taxon>
        <taxon>Cavosteliida</taxon>
        <taxon>Cavosteliaceae</taxon>
        <taxon>Planoprotostelium</taxon>
    </lineage>
</organism>
<sequence>MSYYHVRSTTKQANPILKKDVDHAIRQCLILNYITEAAAVATLWATAGRYDSMQWVAGEDIQFLMEEINGKLVFDGFALTYNKMKQGATEGLTYYLQDRDLDNEIGFARRLLELLIKRRWLVFVSESSPSKVDIDITENTETLTSPPPDSRLKFQKTETESYNHTAIFLHVCHLLRKFLMLNSEEERDQRKRSASEELPEPAQECLKIVRTVESFEEFQQGIAHKLVPEIAEFAHKHWLFTWDDGAFSGNLLSTFSAAKGTPSSTKRSANLMYQHYQGKRWTLKQMNNFLNHLFFVLGFQERVLTTRSFRRGKITVIAIQRFFCNGGGWKEGDVEYISDAMGWRDKEHIKRYMDNVVRKLRSFTDLDSGISENTSLNTMDFIFQSIISAFEEEGQAAEPPETEVREETVEMKEIKRMFVEQEQLMKKYGEEYDEEIAIGKQQSSLYQSILLTVETGREPNLIEYSPNEVEAFIAELNSKFRAKKLEPIMTRMLAKWSVERKIHQHSKKRSSVTTQKEWDEKTSEMVHNCYAMKTVNDIHPDSRKFFSVAMDPQFRDVMAKHLSTAIPEERRNDYRYVNSQIISFLFGKYHKIAKNISFVGMWRKIFRNTGISMVVKGFCVQYAQHHFKSEFNPNFQVGDVVPRNPHKNKRTTDDAYTSLHREAQEKMYDLFKGPIPRLTASGEKMEKFRAIHTELEIPITEIEKSRTTYKSVLQRSEKKKISFKEALAELFDYHNSRRGSAAAIATLDAFFPADKPPTPSEFKEALKSLTAVERKYIVKRKTNFKGYLKRWKLRYNPSPSVQKNLLNFFKKSNEEEASAKVLDTDEVLPETLDTDDVPPQELNADETPAKSIQLAVMTEEDMQLFNTAPTESLFTCNRADYFGEDPKEAADDTISNEKIIQILRDTDTFVRDAKNGADMYRTVAEYHAQLRTAPEGIMRDMYKSLLAESQCKAKALWQKIEAAAHQFT</sequence>
<dbReference type="AlphaFoldDB" id="A0A2P6MXJ1"/>